<accession>A0AAV4AKG2</accession>
<protein>
    <recommendedName>
        <fullName evidence="2">SMB domain-containing protein</fullName>
    </recommendedName>
</protein>
<dbReference type="InterPro" id="IPR036024">
    <property type="entry name" value="Somatomedin_B-like_dom_sf"/>
</dbReference>
<dbReference type="EMBL" id="BLXT01003865">
    <property type="protein sequence ID" value="GFO07377.1"/>
    <property type="molecule type" value="Genomic_DNA"/>
</dbReference>
<evidence type="ECO:0000313" key="4">
    <source>
        <dbReference type="Proteomes" id="UP000735302"/>
    </source>
</evidence>
<evidence type="ECO:0000259" key="2">
    <source>
        <dbReference type="PROSITE" id="PS50958"/>
    </source>
</evidence>
<comment type="caution">
    <text evidence="3">The sequence shown here is derived from an EMBL/GenBank/DDBJ whole genome shotgun (WGS) entry which is preliminary data.</text>
</comment>
<dbReference type="PROSITE" id="PS50958">
    <property type="entry name" value="SMB_2"/>
    <property type="match status" value="1"/>
</dbReference>
<keyword evidence="1" id="KW-1015">Disulfide bond</keyword>
<name>A0AAV4AKG2_9GAST</name>
<proteinExistence type="predicted"/>
<reference evidence="3 4" key="1">
    <citation type="journal article" date="2021" name="Elife">
        <title>Chloroplast acquisition without the gene transfer in kleptoplastic sea slugs, Plakobranchus ocellatus.</title>
        <authorList>
            <person name="Maeda T."/>
            <person name="Takahashi S."/>
            <person name="Yoshida T."/>
            <person name="Shimamura S."/>
            <person name="Takaki Y."/>
            <person name="Nagai Y."/>
            <person name="Toyoda A."/>
            <person name="Suzuki Y."/>
            <person name="Arimoto A."/>
            <person name="Ishii H."/>
            <person name="Satoh N."/>
            <person name="Nishiyama T."/>
            <person name="Hasebe M."/>
            <person name="Maruyama T."/>
            <person name="Minagawa J."/>
            <person name="Obokata J."/>
            <person name="Shigenobu S."/>
        </authorList>
    </citation>
    <scope>NUCLEOTIDE SEQUENCE [LARGE SCALE GENOMIC DNA]</scope>
</reference>
<dbReference type="SMART" id="SM00201">
    <property type="entry name" value="SO"/>
    <property type="match status" value="1"/>
</dbReference>
<feature type="domain" description="SMB" evidence="2">
    <location>
        <begin position="101"/>
        <end position="146"/>
    </location>
</feature>
<keyword evidence="4" id="KW-1185">Reference proteome</keyword>
<dbReference type="SUPFAM" id="SSF90188">
    <property type="entry name" value="Somatomedin B domain"/>
    <property type="match status" value="1"/>
</dbReference>
<gene>
    <name evidence="3" type="ORF">PoB_003388200</name>
</gene>
<dbReference type="AlphaFoldDB" id="A0AAV4AKG2"/>
<evidence type="ECO:0000256" key="1">
    <source>
        <dbReference type="ARBA" id="ARBA00023157"/>
    </source>
</evidence>
<dbReference type="Gene3D" id="4.10.410.20">
    <property type="match status" value="1"/>
</dbReference>
<dbReference type="Proteomes" id="UP000735302">
    <property type="component" value="Unassembled WGS sequence"/>
</dbReference>
<dbReference type="InterPro" id="IPR001212">
    <property type="entry name" value="Somatomedin_B_dom"/>
</dbReference>
<dbReference type="Pfam" id="PF01033">
    <property type="entry name" value="Somatomedin_B"/>
    <property type="match status" value="1"/>
</dbReference>
<sequence>MAGAQAHIIVSGKLNIKPAMVFVGLMVLQTSVLSLQEVSALRLSKPTTQGVDPTPFVTSMVNYPVTLPSSLRCSKLAAAVAHQKQFCKSQTANAYMELAKAQFTCEDRCGDTPVFGKDLLNCACDEVCIVYGDCCQDISSVCPQIHATGKARYAHAMNKVTPSCHANNFAVLRESAPRCLSSATPAAGTAETTQPVTGTSEDYADVVSIPLKNIFGSFKFRDMSLNVMSDNFGTFELLAKPSSVPLAVPQEASLQCAGVSSKHFGSAASLFRLCTARRVTDVASPLERNCKVYQIMTCNCEDGEKFEDHLHHVCMGENLTSLNQHTFKNFLPLQAVNRPSDPNRCTIFT</sequence>
<organism evidence="3 4">
    <name type="scientific">Plakobranchus ocellatus</name>
    <dbReference type="NCBI Taxonomy" id="259542"/>
    <lineage>
        <taxon>Eukaryota</taxon>
        <taxon>Metazoa</taxon>
        <taxon>Spiralia</taxon>
        <taxon>Lophotrochozoa</taxon>
        <taxon>Mollusca</taxon>
        <taxon>Gastropoda</taxon>
        <taxon>Heterobranchia</taxon>
        <taxon>Euthyneura</taxon>
        <taxon>Panpulmonata</taxon>
        <taxon>Sacoglossa</taxon>
        <taxon>Placobranchoidea</taxon>
        <taxon>Plakobranchidae</taxon>
        <taxon>Plakobranchus</taxon>
    </lineage>
</organism>
<evidence type="ECO:0000313" key="3">
    <source>
        <dbReference type="EMBL" id="GFO07377.1"/>
    </source>
</evidence>